<gene>
    <name evidence="1" type="ORF">ACAOBT_LOCUS6660</name>
</gene>
<dbReference type="AlphaFoldDB" id="A0A9P0K7Y3"/>
<accession>A0A9P0K7Y3</accession>
<dbReference type="InterPro" id="IPR027749">
    <property type="entry name" value="TTLL12"/>
</dbReference>
<dbReference type="SUPFAM" id="SSF56059">
    <property type="entry name" value="Glutathione synthetase ATP-binding domain-like"/>
    <property type="match status" value="1"/>
</dbReference>
<sequence length="364" mass="43461">MPYPDYFLEGHIKESLPKISGKEISKRDVYKVYTQYDLVRQYLTDQRFILVDTELEADILWYTKHFKDFEELSIDFPGKYVNQFPFEYVITVKDLLCITCRRNQSSLRWLPTSYNLVTEIRNFVSYYQYRNKNGMGNYWIVKPYNLARGLDIHITNNLSYILKLSLTGPKIAQKYISNPVLFYRPECNGKVKFDIRYILLLKSIKPIDAYVYKKFFLRFANKPFEMRDFEEYEKHYTVMNYTENATLKHLKCEDFLLEWSKQYPDHEWKDIESKITEMLKDILVSASSAEPPCGFGENPQSRALYAADIMLEIDEKGDFNPRILEINFTPDCQRACEYYEDFYNDIFNLFFLDNNCNAFLSLNK</sequence>
<dbReference type="PANTHER" id="PTHR46088:SF1">
    <property type="entry name" value="TUBULIN--TYROSINE LIGASE-LIKE PROTEIN 12"/>
    <property type="match status" value="1"/>
</dbReference>
<dbReference type="InterPro" id="IPR004344">
    <property type="entry name" value="TTL/TTLL_fam"/>
</dbReference>
<comment type="caution">
    <text evidence="1">The sequence shown here is derived from an EMBL/GenBank/DDBJ whole genome shotgun (WGS) entry which is preliminary data.</text>
</comment>
<dbReference type="Gene3D" id="3.30.470.20">
    <property type="entry name" value="ATP-grasp fold, B domain"/>
    <property type="match status" value="1"/>
</dbReference>
<dbReference type="Proteomes" id="UP001152888">
    <property type="component" value="Unassembled WGS sequence"/>
</dbReference>
<dbReference type="GO" id="GO:0005737">
    <property type="term" value="C:cytoplasm"/>
    <property type="evidence" value="ECO:0007669"/>
    <property type="project" value="TreeGrafter"/>
</dbReference>
<dbReference type="PROSITE" id="PS51221">
    <property type="entry name" value="TTL"/>
    <property type="match status" value="1"/>
</dbReference>
<dbReference type="OrthoDB" id="60477at2759"/>
<keyword evidence="2" id="KW-1185">Reference proteome</keyword>
<organism evidence="1 2">
    <name type="scientific">Acanthoscelides obtectus</name>
    <name type="common">Bean weevil</name>
    <name type="synonym">Bruchus obtectus</name>
    <dbReference type="NCBI Taxonomy" id="200917"/>
    <lineage>
        <taxon>Eukaryota</taxon>
        <taxon>Metazoa</taxon>
        <taxon>Ecdysozoa</taxon>
        <taxon>Arthropoda</taxon>
        <taxon>Hexapoda</taxon>
        <taxon>Insecta</taxon>
        <taxon>Pterygota</taxon>
        <taxon>Neoptera</taxon>
        <taxon>Endopterygota</taxon>
        <taxon>Coleoptera</taxon>
        <taxon>Polyphaga</taxon>
        <taxon>Cucujiformia</taxon>
        <taxon>Chrysomeloidea</taxon>
        <taxon>Chrysomelidae</taxon>
        <taxon>Bruchinae</taxon>
        <taxon>Bruchini</taxon>
        <taxon>Acanthoscelides</taxon>
    </lineage>
</organism>
<evidence type="ECO:0000313" key="2">
    <source>
        <dbReference type="Proteomes" id="UP001152888"/>
    </source>
</evidence>
<dbReference type="Pfam" id="PF03133">
    <property type="entry name" value="TTL"/>
    <property type="match status" value="1"/>
</dbReference>
<dbReference type="PANTHER" id="PTHR46088">
    <property type="entry name" value="TUBULIN--TYROSINE LIGASE-LIKE PROTEIN 12"/>
    <property type="match status" value="1"/>
</dbReference>
<name>A0A9P0K7Y3_ACAOB</name>
<evidence type="ECO:0000313" key="1">
    <source>
        <dbReference type="EMBL" id="CAH1966083.1"/>
    </source>
</evidence>
<proteinExistence type="predicted"/>
<reference evidence="1" key="1">
    <citation type="submission" date="2022-03" db="EMBL/GenBank/DDBJ databases">
        <authorList>
            <person name="Sayadi A."/>
        </authorList>
    </citation>
    <scope>NUCLEOTIDE SEQUENCE</scope>
</reference>
<dbReference type="EMBL" id="CAKOFQ010006730">
    <property type="protein sequence ID" value="CAH1966083.1"/>
    <property type="molecule type" value="Genomic_DNA"/>
</dbReference>
<protein>
    <submittedName>
        <fullName evidence="1">Uncharacterized protein</fullName>
    </submittedName>
</protein>